<comment type="caution">
    <text evidence="3">The sequence shown here is derived from an EMBL/GenBank/DDBJ whole genome shotgun (WGS) entry which is preliminary data.</text>
</comment>
<dbReference type="GO" id="GO:0005524">
    <property type="term" value="F:ATP binding"/>
    <property type="evidence" value="ECO:0007669"/>
    <property type="project" value="UniProtKB-KW"/>
</dbReference>
<dbReference type="GO" id="GO:0004140">
    <property type="term" value="F:dephospho-CoA kinase activity"/>
    <property type="evidence" value="ECO:0007669"/>
    <property type="project" value="InterPro"/>
</dbReference>
<dbReference type="PROSITE" id="PS51219">
    <property type="entry name" value="DPCK"/>
    <property type="match status" value="1"/>
</dbReference>
<dbReference type="PANTHER" id="PTHR10695:SF46">
    <property type="entry name" value="BIFUNCTIONAL COENZYME A SYNTHASE-RELATED"/>
    <property type="match status" value="1"/>
</dbReference>
<reference evidence="3" key="1">
    <citation type="journal article" date="2014" name="Front. Microbiol.">
        <title>High frequency of phylogenetically diverse reductive dehalogenase-homologous genes in deep subseafloor sedimentary metagenomes.</title>
        <authorList>
            <person name="Kawai M."/>
            <person name="Futagami T."/>
            <person name="Toyoda A."/>
            <person name="Takaki Y."/>
            <person name="Nishi S."/>
            <person name="Hori S."/>
            <person name="Arai W."/>
            <person name="Tsubouchi T."/>
            <person name="Morono Y."/>
            <person name="Uchiyama I."/>
            <person name="Ito T."/>
            <person name="Fujiyama A."/>
            <person name="Inagaki F."/>
            <person name="Takami H."/>
        </authorList>
    </citation>
    <scope>NUCLEOTIDE SEQUENCE</scope>
    <source>
        <strain evidence="3">Expedition CK06-06</strain>
    </source>
</reference>
<evidence type="ECO:0000256" key="1">
    <source>
        <dbReference type="ARBA" id="ARBA00022741"/>
    </source>
</evidence>
<dbReference type="Pfam" id="PF01121">
    <property type="entry name" value="CoaE"/>
    <property type="match status" value="1"/>
</dbReference>
<dbReference type="Gene3D" id="3.40.50.300">
    <property type="entry name" value="P-loop containing nucleotide triphosphate hydrolases"/>
    <property type="match status" value="1"/>
</dbReference>
<dbReference type="CDD" id="cd02022">
    <property type="entry name" value="DPCK"/>
    <property type="match status" value="1"/>
</dbReference>
<keyword evidence="1" id="KW-0547">Nucleotide-binding</keyword>
<feature type="non-terminal residue" evidence="3">
    <location>
        <position position="1"/>
    </location>
</feature>
<accession>X0U3I4</accession>
<dbReference type="NCBIfam" id="TIGR00152">
    <property type="entry name" value="dephospho-CoA kinase"/>
    <property type="match status" value="1"/>
</dbReference>
<evidence type="ECO:0000313" key="3">
    <source>
        <dbReference type="EMBL" id="GAF83015.1"/>
    </source>
</evidence>
<dbReference type="GO" id="GO:0015937">
    <property type="term" value="P:coenzyme A biosynthetic process"/>
    <property type="evidence" value="ECO:0007669"/>
    <property type="project" value="InterPro"/>
</dbReference>
<dbReference type="AlphaFoldDB" id="X0U3I4"/>
<dbReference type="SUPFAM" id="SSF52540">
    <property type="entry name" value="P-loop containing nucleoside triphosphate hydrolases"/>
    <property type="match status" value="1"/>
</dbReference>
<dbReference type="PANTHER" id="PTHR10695">
    <property type="entry name" value="DEPHOSPHO-COA KINASE-RELATED"/>
    <property type="match status" value="1"/>
</dbReference>
<sequence length="123" mass="13914">RESLEAIVHPRVFEAIETFLDNARSRSVDLAVVDAALMYETASYERYDCVVVAYCPPEVQHQRLMVRDGLSPEQAQRRIDAQMPVEEKRALADYVIDTSGTMEQTQERADRVLAQLLEAAKSA</sequence>
<protein>
    <recommendedName>
        <fullName evidence="4">Dephospho-CoA kinase</fullName>
    </recommendedName>
</protein>
<evidence type="ECO:0000256" key="2">
    <source>
        <dbReference type="ARBA" id="ARBA00022840"/>
    </source>
</evidence>
<organism evidence="3">
    <name type="scientific">marine sediment metagenome</name>
    <dbReference type="NCBI Taxonomy" id="412755"/>
    <lineage>
        <taxon>unclassified sequences</taxon>
        <taxon>metagenomes</taxon>
        <taxon>ecological metagenomes</taxon>
    </lineage>
</organism>
<keyword evidence="2" id="KW-0067">ATP-binding</keyword>
<proteinExistence type="predicted"/>
<evidence type="ECO:0008006" key="4">
    <source>
        <dbReference type="Google" id="ProtNLM"/>
    </source>
</evidence>
<dbReference type="EMBL" id="BARS01002222">
    <property type="protein sequence ID" value="GAF83015.1"/>
    <property type="molecule type" value="Genomic_DNA"/>
</dbReference>
<dbReference type="InterPro" id="IPR001977">
    <property type="entry name" value="Depp_CoAkinase"/>
</dbReference>
<dbReference type="InterPro" id="IPR027417">
    <property type="entry name" value="P-loop_NTPase"/>
</dbReference>
<gene>
    <name evidence="3" type="ORF">S01H1_04186</name>
</gene>
<name>X0U3I4_9ZZZZ</name>